<name>A0A3Q3IYR3_MONAL</name>
<dbReference type="Ensembl" id="ENSMALT00000011003.1">
    <property type="protein sequence ID" value="ENSMALP00000010774.1"/>
    <property type="gene ID" value="ENSMALG00000007682.1"/>
</dbReference>
<dbReference type="SUPFAM" id="SSF57196">
    <property type="entry name" value="EGF/Laminin"/>
    <property type="match status" value="1"/>
</dbReference>
<dbReference type="Pfam" id="PF14670">
    <property type="entry name" value="FXa_inhibition"/>
    <property type="match status" value="1"/>
</dbReference>
<proteinExistence type="predicted"/>
<protein>
    <recommendedName>
        <fullName evidence="3">EGF-like domain-containing protein</fullName>
    </recommendedName>
</protein>
<reference evidence="1" key="1">
    <citation type="submission" date="2025-08" db="UniProtKB">
        <authorList>
            <consortium name="Ensembl"/>
        </authorList>
    </citation>
    <scope>IDENTIFICATION</scope>
</reference>
<keyword evidence="2" id="KW-1185">Reference proteome</keyword>
<dbReference type="Proteomes" id="UP000261600">
    <property type="component" value="Unplaced"/>
</dbReference>
<dbReference type="Gene3D" id="2.10.25.10">
    <property type="entry name" value="Laminin"/>
    <property type="match status" value="1"/>
</dbReference>
<sequence length="65" mass="7336">MDRKRKEGLLCQVHNGGCQHRCVNTRGSYYCECHLGSRLHVDGRTCLGNQFKPAHLSIATCIYSI</sequence>
<evidence type="ECO:0000313" key="1">
    <source>
        <dbReference type="Ensembl" id="ENSMALP00000010774.1"/>
    </source>
</evidence>
<reference evidence="1" key="2">
    <citation type="submission" date="2025-09" db="UniProtKB">
        <authorList>
            <consortium name="Ensembl"/>
        </authorList>
    </citation>
    <scope>IDENTIFICATION</scope>
</reference>
<dbReference type="AlphaFoldDB" id="A0A3Q3IYR3"/>
<accession>A0A3Q3IYR3</accession>
<evidence type="ECO:0008006" key="3">
    <source>
        <dbReference type="Google" id="ProtNLM"/>
    </source>
</evidence>
<evidence type="ECO:0000313" key="2">
    <source>
        <dbReference type="Proteomes" id="UP000261600"/>
    </source>
</evidence>
<dbReference type="STRING" id="43700.ENSMALP00000010774"/>
<organism evidence="1 2">
    <name type="scientific">Monopterus albus</name>
    <name type="common">Swamp eel</name>
    <dbReference type="NCBI Taxonomy" id="43700"/>
    <lineage>
        <taxon>Eukaryota</taxon>
        <taxon>Metazoa</taxon>
        <taxon>Chordata</taxon>
        <taxon>Craniata</taxon>
        <taxon>Vertebrata</taxon>
        <taxon>Euteleostomi</taxon>
        <taxon>Actinopterygii</taxon>
        <taxon>Neopterygii</taxon>
        <taxon>Teleostei</taxon>
        <taxon>Neoteleostei</taxon>
        <taxon>Acanthomorphata</taxon>
        <taxon>Anabantaria</taxon>
        <taxon>Synbranchiformes</taxon>
        <taxon>Synbranchidae</taxon>
        <taxon>Monopterus</taxon>
    </lineage>
</organism>